<name>A0ABV1KAI7_9PSEU</name>
<evidence type="ECO:0000313" key="3">
    <source>
        <dbReference type="Proteomes" id="UP001494902"/>
    </source>
</evidence>
<dbReference type="Proteomes" id="UP001494902">
    <property type="component" value="Unassembled WGS sequence"/>
</dbReference>
<protein>
    <submittedName>
        <fullName evidence="2">Uncharacterized protein</fullName>
    </submittedName>
</protein>
<reference evidence="2 3" key="1">
    <citation type="submission" date="2024-03" db="EMBL/GenBank/DDBJ databases">
        <title>Draft genome sequence of Pseudonocardia nematodicida JCM 31783.</title>
        <authorList>
            <person name="Butdee W."/>
            <person name="Duangmal K."/>
        </authorList>
    </citation>
    <scope>NUCLEOTIDE SEQUENCE [LARGE SCALE GENOMIC DNA]</scope>
    <source>
        <strain evidence="2 3">JCM 31783</strain>
    </source>
</reference>
<dbReference type="EMBL" id="JBEDNQ010000004">
    <property type="protein sequence ID" value="MEQ3551166.1"/>
    <property type="molecule type" value="Genomic_DNA"/>
</dbReference>
<gene>
    <name evidence="2" type="ORF">WIS52_11855</name>
</gene>
<comment type="caution">
    <text evidence="2">The sequence shown here is derived from an EMBL/GenBank/DDBJ whole genome shotgun (WGS) entry which is preliminary data.</text>
</comment>
<evidence type="ECO:0000256" key="1">
    <source>
        <dbReference type="SAM" id="MobiDB-lite"/>
    </source>
</evidence>
<dbReference type="RefSeq" id="WP_349298232.1">
    <property type="nucleotide sequence ID" value="NZ_JBEDNQ010000004.1"/>
</dbReference>
<accession>A0ABV1KAI7</accession>
<keyword evidence="3" id="KW-1185">Reference proteome</keyword>
<proteinExistence type="predicted"/>
<sequence>MSLCLLQVGTVRPSTWAALVRRGLADKVSGNGPALYDFTAEGQRVAEALAAEVQETPTEDGPAESKDQETEADPAYDGPVIRDAVVHGSRSGVVREVSGRSGVLGSLVEFGDAAAWFPHTAMTRTEDGSWTVECTAGQWCGAKCPGCWIEPDTGDRQSPTPIVPEPRSPAELRRADEIHAGECQPPEAEHEPSRTTLTRADEVRSGDVLIHAGKRRTVLGTWTERGDVVISTLHGTLTMPPSTPLRTDPAQLALSLAG</sequence>
<evidence type="ECO:0000313" key="2">
    <source>
        <dbReference type="EMBL" id="MEQ3551166.1"/>
    </source>
</evidence>
<organism evidence="2 3">
    <name type="scientific">Pseudonocardia nematodicida</name>
    <dbReference type="NCBI Taxonomy" id="1206997"/>
    <lineage>
        <taxon>Bacteria</taxon>
        <taxon>Bacillati</taxon>
        <taxon>Actinomycetota</taxon>
        <taxon>Actinomycetes</taxon>
        <taxon>Pseudonocardiales</taxon>
        <taxon>Pseudonocardiaceae</taxon>
        <taxon>Pseudonocardia</taxon>
    </lineage>
</organism>
<feature type="region of interest" description="Disordered" evidence="1">
    <location>
        <begin position="54"/>
        <end position="75"/>
    </location>
</feature>